<evidence type="ECO:0000313" key="2">
    <source>
        <dbReference type="EMBL" id="KAJ8385265.1"/>
    </source>
</evidence>
<dbReference type="Proteomes" id="UP001221898">
    <property type="component" value="Unassembled WGS sequence"/>
</dbReference>
<dbReference type="EMBL" id="JAINUG010000255">
    <property type="protein sequence ID" value="KAJ8385265.1"/>
    <property type="molecule type" value="Genomic_DNA"/>
</dbReference>
<feature type="region of interest" description="Disordered" evidence="1">
    <location>
        <begin position="71"/>
        <end position="98"/>
    </location>
</feature>
<reference evidence="2" key="1">
    <citation type="journal article" date="2023" name="Science">
        <title>Genome structures resolve the early diversification of teleost fishes.</title>
        <authorList>
            <person name="Parey E."/>
            <person name="Louis A."/>
            <person name="Montfort J."/>
            <person name="Bouchez O."/>
            <person name="Roques C."/>
            <person name="Iampietro C."/>
            <person name="Lluch J."/>
            <person name="Castinel A."/>
            <person name="Donnadieu C."/>
            <person name="Desvignes T."/>
            <person name="Floi Bucao C."/>
            <person name="Jouanno E."/>
            <person name="Wen M."/>
            <person name="Mejri S."/>
            <person name="Dirks R."/>
            <person name="Jansen H."/>
            <person name="Henkel C."/>
            <person name="Chen W.J."/>
            <person name="Zahm M."/>
            <person name="Cabau C."/>
            <person name="Klopp C."/>
            <person name="Thompson A.W."/>
            <person name="Robinson-Rechavi M."/>
            <person name="Braasch I."/>
            <person name="Lecointre G."/>
            <person name="Bobe J."/>
            <person name="Postlethwait J.H."/>
            <person name="Berthelot C."/>
            <person name="Roest Crollius H."/>
            <person name="Guiguen Y."/>
        </authorList>
    </citation>
    <scope>NUCLEOTIDE SEQUENCE</scope>
    <source>
        <strain evidence="2">NC1722</strain>
    </source>
</reference>
<feature type="region of interest" description="Disordered" evidence="1">
    <location>
        <begin position="9"/>
        <end position="42"/>
    </location>
</feature>
<accession>A0AAD7RJM0</accession>
<evidence type="ECO:0000313" key="3">
    <source>
        <dbReference type="Proteomes" id="UP001221898"/>
    </source>
</evidence>
<comment type="caution">
    <text evidence="2">The sequence shown here is derived from an EMBL/GenBank/DDBJ whole genome shotgun (WGS) entry which is preliminary data.</text>
</comment>
<gene>
    <name evidence="2" type="ORF">AAFF_G00191420</name>
</gene>
<protein>
    <submittedName>
        <fullName evidence="2">Uncharacterized protein</fullName>
    </submittedName>
</protein>
<dbReference type="AlphaFoldDB" id="A0AAD7RJM0"/>
<sequence length="98" mass="10593">MNVLHIKKVGCQDKGSGEGQRNMWQTPVFTGGEASDTFRHPPAFSQPRFIGPLFNLDRAASKMVPPAIPPIHKSLAPDKQAFSAVQGGAGRPRDEPSK</sequence>
<organism evidence="2 3">
    <name type="scientific">Aldrovandia affinis</name>
    <dbReference type="NCBI Taxonomy" id="143900"/>
    <lineage>
        <taxon>Eukaryota</taxon>
        <taxon>Metazoa</taxon>
        <taxon>Chordata</taxon>
        <taxon>Craniata</taxon>
        <taxon>Vertebrata</taxon>
        <taxon>Euteleostomi</taxon>
        <taxon>Actinopterygii</taxon>
        <taxon>Neopterygii</taxon>
        <taxon>Teleostei</taxon>
        <taxon>Notacanthiformes</taxon>
        <taxon>Halosauridae</taxon>
        <taxon>Aldrovandia</taxon>
    </lineage>
</organism>
<proteinExistence type="predicted"/>
<name>A0AAD7RJM0_9TELE</name>
<evidence type="ECO:0000256" key="1">
    <source>
        <dbReference type="SAM" id="MobiDB-lite"/>
    </source>
</evidence>
<keyword evidence="3" id="KW-1185">Reference proteome</keyword>